<evidence type="ECO:0000313" key="3">
    <source>
        <dbReference type="Proteomes" id="UP000224203"/>
    </source>
</evidence>
<evidence type="ECO:0000256" key="1">
    <source>
        <dbReference type="SAM" id="MobiDB-lite"/>
    </source>
</evidence>
<organism evidence="2 3">
    <name type="scientific">Bacillus cereus</name>
    <dbReference type="NCBI Taxonomy" id="1396"/>
    <lineage>
        <taxon>Bacteria</taxon>
        <taxon>Bacillati</taxon>
        <taxon>Bacillota</taxon>
        <taxon>Bacilli</taxon>
        <taxon>Bacillales</taxon>
        <taxon>Bacillaceae</taxon>
        <taxon>Bacillus</taxon>
        <taxon>Bacillus cereus group</taxon>
    </lineage>
</organism>
<dbReference type="Proteomes" id="UP000224203">
    <property type="component" value="Unassembled WGS sequence"/>
</dbReference>
<dbReference type="AlphaFoldDB" id="A0A9X7CRB7"/>
<evidence type="ECO:0000313" key="2">
    <source>
        <dbReference type="EMBL" id="PGS81636.1"/>
    </source>
</evidence>
<comment type="caution">
    <text evidence="2">The sequence shown here is derived from an EMBL/GenBank/DDBJ whole genome shotgun (WGS) entry which is preliminary data.</text>
</comment>
<reference evidence="2 3" key="1">
    <citation type="submission" date="2017-09" db="EMBL/GenBank/DDBJ databases">
        <title>Large-scale bioinformatics analysis of Bacillus genomes uncovers conserved roles of natural products in bacterial physiology.</title>
        <authorList>
            <consortium name="Agbiome Team Llc"/>
            <person name="Bleich R.M."/>
            <person name="Grubbs K.J."/>
            <person name="Santa Maria K.C."/>
            <person name="Allen S.E."/>
            <person name="Farag S."/>
            <person name="Shank E.A."/>
            <person name="Bowers A."/>
        </authorList>
    </citation>
    <scope>NUCLEOTIDE SEQUENCE [LARGE SCALE GENOMIC DNA]</scope>
    <source>
        <strain evidence="2 3">AFS041711</strain>
    </source>
</reference>
<dbReference type="RefSeq" id="WP_098782362.1">
    <property type="nucleotide sequence ID" value="NZ_NULI01000033.1"/>
</dbReference>
<proteinExistence type="predicted"/>
<feature type="region of interest" description="Disordered" evidence="1">
    <location>
        <begin position="53"/>
        <end position="76"/>
    </location>
</feature>
<protein>
    <submittedName>
        <fullName evidence="2">Uncharacterized protein</fullName>
    </submittedName>
</protein>
<sequence>MAQFKVVRDFTAKKESKDFKAGELVEMTVKRADEINKQTQAKHELDVLERVVEDNKEVEENKEHADDSTGSAEDKA</sequence>
<gene>
    <name evidence="2" type="ORF">COC69_05760</name>
</gene>
<accession>A0A9X7CRB7</accession>
<name>A0A9X7CRB7_BACCE</name>
<dbReference type="EMBL" id="NULI01000033">
    <property type="protein sequence ID" value="PGS81636.1"/>
    <property type="molecule type" value="Genomic_DNA"/>
</dbReference>